<gene>
    <name evidence="2" type="ORF">GGR95_003021</name>
</gene>
<dbReference type="PANTHER" id="PTHR36057:SF1">
    <property type="entry name" value="LIPOPROTEIN LIPID ATTACHMENT SITE-LIKE PROTEIN, PUTATIVE (DUF1223)-RELATED"/>
    <property type="match status" value="1"/>
</dbReference>
<evidence type="ECO:0008006" key="4">
    <source>
        <dbReference type="Google" id="ProtNLM"/>
    </source>
</evidence>
<keyword evidence="1" id="KW-0732">Signal</keyword>
<dbReference type="Pfam" id="PF06764">
    <property type="entry name" value="DUF1223"/>
    <property type="match status" value="1"/>
</dbReference>
<dbReference type="EMBL" id="JACIEI010000013">
    <property type="protein sequence ID" value="MBB3995366.1"/>
    <property type="molecule type" value="Genomic_DNA"/>
</dbReference>
<dbReference type="InterPro" id="IPR010634">
    <property type="entry name" value="DUF1223"/>
</dbReference>
<evidence type="ECO:0000313" key="2">
    <source>
        <dbReference type="EMBL" id="MBB3995366.1"/>
    </source>
</evidence>
<organism evidence="2 3">
    <name type="scientific">Sulfitobacter undariae</name>
    <dbReference type="NCBI Taxonomy" id="1563671"/>
    <lineage>
        <taxon>Bacteria</taxon>
        <taxon>Pseudomonadati</taxon>
        <taxon>Pseudomonadota</taxon>
        <taxon>Alphaproteobacteria</taxon>
        <taxon>Rhodobacterales</taxon>
        <taxon>Roseobacteraceae</taxon>
        <taxon>Sulfitobacter</taxon>
    </lineage>
</organism>
<dbReference type="Proteomes" id="UP000530268">
    <property type="component" value="Unassembled WGS sequence"/>
</dbReference>
<reference evidence="2 3" key="1">
    <citation type="submission" date="2020-08" db="EMBL/GenBank/DDBJ databases">
        <title>Genomic Encyclopedia of Type Strains, Phase IV (KMG-IV): sequencing the most valuable type-strain genomes for metagenomic binning, comparative biology and taxonomic classification.</title>
        <authorList>
            <person name="Goeker M."/>
        </authorList>
    </citation>
    <scope>NUCLEOTIDE SEQUENCE [LARGE SCALE GENOMIC DNA]</scope>
    <source>
        <strain evidence="2 3">DSM 102234</strain>
    </source>
</reference>
<feature type="signal peptide" evidence="1">
    <location>
        <begin position="1"/>
        <end position="25"/>
    </location>
</feature>
<feature type="chain" id="PRO_5030694683" description="DUF1223 domain-containing protein" evidence="1">
    <location>
        <begin position="26"/>
        <end position="236"/>
    </location>
</feature>
<name>A0A7W6E8E0_9RHOB</name>
<dbReference type="RefSeq" id="WP_184567219.1">
    <property type="nucleotide sequence ID" value="NZ_JACIEI010000013.1"/>
</dbReference>
<sequence length="236" mass="25494">MSRVTHMLTAGLLGVVTTLAAPAMAEQRPVVVELYTSQGCASCPPADEIFGELADIDDVIAIALHVDYWDYIGWEDEFSDAAYTDRQRAYAAKAGRRSIYTPEMVVNGVTDIVGAKPMDLSKAIAMYKSAAVRMTLDARRDGDVLSIKGTVPTGNRAPMEIHVLHVTPTQTSKITRGENRSKTIEYTNIAHNWQVAGTWDGQTPLNMSMTVSGDDPIVVLVQETGPGAIVAAARLD</sequence>
<evidence type="ECO:0000313" key="3">
    <source>
        <dbReference type="Proteomes" id="UP000530268"/>
    </source>
</evidence>
<dbReference type="PANTHER" id="PTHR36057">
    <property type="match status" value="1"/>
</dbReference>
<accession>A0A7W6E8E0</accession>
<proteinExistence type="predicted"/>
<comment type="caution">
    <text evidence="2">The sequence shown here is derived from an EMBL/GenBank/DDBJ whole genome shotgun (WGS) entry which is preliminary data.</text>
</comment>
<dbReference type="InterPro" id="IPR036249">
    <property type="entry name" value="Thioredoxin-like_sf"/>
</dbReference>
<dbReference type="SUPFAM" id="SSF52833">
    <property type="entry name" value="Thioredoxin-like"/>
    <property type="match status" value="1"/>
</dbReference>
<keyword evidence="3" id="KW-1185">Reference proteome</keyword>
<dbReference type="AlphaFoldDB" id="A0A7W6E8E0"/>
<evidence type="ECO:0000256" key="1">
    <source>
        <dbReference type="SAM" id="SignalP"/>
    </source>
</evidence>
<protein>
    <recommendedName>
        <fullName evidence="4">DUF1223 domain-containing protein</fullName>
    </recommendedName>
</protein>